<gene>
    <name evidence="1" type="ORF">C0Q70_15902</name>
</gene>
<protein>
    <submittedName>
        <fullName evidence="1">Uncharacterized protein</fullName>
    </submittedName>
</protein>
<dbReference type="AlphaFoldDB" id="A0A2T7NN96"/>
<accession>A0A2T7NN96</accession>
<sequence>MYVCWYNYGGQPAVAVPQSLAAAPVPPLVPQPVPALHHQAPAEYLIPVSPQTVLTHLGVPRKAKRVDVRYETGDVRRIQGRHTGGYFIRGTGGNVGQSALPGGLRQLDMDEACLVCVVDFELRFVYMLMTRASSINGWLQPPVGGMRMSTAMLVTAEGVASPPHTHQQVGPDWMTRGHVMVTP</sequence>
<keyword evidence="2" id="KW-1185">Reference proteome</keyword>
<organism evidence="1 2">
    <name type="scientific">Pomacea canaliculata</name>
    <name type="common">Golden apple snail</name>
    <dbReference type="NCBI Taxonomy" id="400727"/>
    <lineage>
        <taxon>Eukaryota</taxon>
        <taxon>Metazoa</taxon>
        <taxon>Spiralia</taxon>
        <taxon>Lophotrochozoa</taxon>
        <taxon>Mollusca</taxon>
        <taxon>Gastropoda</taxon>
        <taxon>Caenogastropoda</taxon>
        <taxon>Architaenioglossa</taxon>
        <taxon>Ampullarioidea</taxon>
        <taxon>Ampullariidae</taxon>
        <taxon>Pomacea</taxon>
    </lineage>
</organism>
<name>A0A2T7NN96_POMCA</name>
<comment type="caution">
    <text evidence="1">The sequence shown here is derived from an EMBL/GenBank/DDBJ whole genome shotgun (WGS) entry which is preliminary data.</text>
</comment>
<evidence type="ECO:0000313" key="2">
    <source>
        <dbReference type="Proteomes" id="UP000245119"/>
    </source>
</evidence>
<proteinExistence type="predicted"/>
<reference evidence="1 2" key="1">
    <citation type="submission" date="2018-04" db="EMBL/GenBank/DDBJ databases">
        <title>The genome of golden apple snail Pomacea canaliculata provides insight into stress tolerance and invasive adaptation.</title>
        <authorList>
            <person name="Liu C."/>
            <person name="Liu B."/>
            <person name="Ren Y."/>
            <person name="Zhang Y."/>
            <person name="Wang H."/>
            <person name="Li S."/>
            <person name="Jiang F."/>
            <person name="Yin L."/>
            <person name="Zhang G."/>
            <person name="Qian W."/>
            <person name="Fan W."/>
        </authorList>
    </citation>
    <scope>NUCLEOTIDE SEQUENCE [LARGE SCALE GENOMIC DNA]</scope>
    <source>
        <strain evidence="1">SZHN2017</strain>
        <tissue evidence="1">Muscle</tissue>
    </source>
</reference>
<evidence type="ECO:0000313" key="1">
    <source>
        <dbReference type="EMBL" id="PVD22647.1"/>
    </source>
</evidence>
<dbReference type="EMBL" id="PZQS01000010">
    <property type="protein sequence ID" value="PVD22647.1"/>
    <property type="molecule type" value="Genomic_DNA"/>
</dbReference>
<dbReference type="Proteomes" id="UP000245119">
    <property type="component" value="Linkage Group LG10"/>
</dbReference>